<evidence type="ECO:0000313" key="2">
    <source>
        <dbReference type="Proteomes" id="UP000515977"/>
    </source>
</evidence>
<gene>
    <name evidence="1" type="ORF">H9L17_09320</name>
</gene>
<dbReference type="KEGG" id="tbv:H9L17_09320"/>
<evidence type="ECO:0000313" key="1">
    <source>
        <dbReference type="EMBL" id="QNN48183.1"/>
    </source>
</evidence>
<name>A0A7G9QXV8_9GAMM</name>
<dbReference type="AlphaFoldDB" id="A0A7G9QXV8"/>
<sequence length="83" mass="9273">MAVVALVSAAALALHVGLFVLIRRWMDRDLALSFAGDDAHRRDYMLRCLRRAKAEDVKRRDLPAWLERAAAECPARAEPQASA</sequence>
<organism evidence="1 2">
    <name type="scientific">Thermomonas brevis</name>
    <dbReference type="NCBI Taxonomy" id="215691"/>
    <lineage>
        <taxon>Bacteria</taxon>
        <taxon>Pseudomonadati</taxon>
        <taxon>Pseudomonadota</taxon>
        <taxon>Gammaproteobacteria</taxon>
        <taxon>Lysobacterales</taxon>
        <taxon>Lysobacteraceae</taxon>
        <taxon>Thermomonas</taxon>
    </lineage>
</organism>
<protein>
    <recommendedName>
        <fullName evidence="3">30S ribosomal protein S3</fullName>
    </recommendedName>
</protein>
<evidence type="ECO:0008006" key="3">
    <source>
        <dbReference type="Google" id="ProtNLM"/>
    </source>
</evidence>
<dbReference type="EMBL" id="CP060711">
    <property type="protein sequence ID" value="QNN48183.1"/>
    <property type="molecule type" value="Genomic_DNA"/>
</dbReference>
<keyword evidence="2" id="KW-1185">Reference proteome</keyword>
<dbReference type="Proteomes" id="UP000515977">
    <property type="component" value="Chromosome"/>
</dbReference>
<reference evidence="1 2" key="1">
    <citation type="submission" date="2020-08" db="EMBL/GenBank/DDBJ databases">
        <title>Genome sequence of Thermomonas brevis KACC 16975T.</title>
        <authorList>
            <person name="Hyun D.-W."/>
            <person name="Bae J.-W."/>
        </authorList>
    </citation>
    <scope>NUCLEOTIDE SEQUENCE [LARGE SCALE GENOMIC DNA]</scope>
    <source>
        <strain evidence="1 2">KACC 16975</strain>
    </source>
</reference>
<proteinExistence type="predicted"/>
<accession>A0A7G9QXV8</accession>